<evidence type="ECO:0000313" key="11">
    <source>
        <dbReference type="RefSeq" id="XP_052123732.1"/>
    </source>
</evidence>
<evidence type="ECO:0000256" key="2">
    <source>
        <dbReference type="ARBA" id="ARBA00022692"/>
    </source>
</evidence>
<dbReference type="InterPro" id="IPR050578">
    <property type="entry name" value="MARVEL-CKLF_proteins"/>
</dbReference>
<organism evidence="9 10">
    <name type="scientific">Frankliniella occidentalis</name>
    <name type="common">Western flower thrips</name>
    <name type="synonym">Euthrips occidentalis</name>
    <dbReference type="NCBI Taxonomy" id="133901"/>
    <lineage>
        <taxon>Eukaryota</taxon>
        <taxon>Metazoa</taxon>
        <taxon>Ecdysozoa</taxon>
        <taxon>Arthropoda</taxon>
        <taxon>Hexapoda</taxon>
        <taxon>Insecta</taxon>
        <taxon>Pterygota</taxon>
        <taxon>Neoptera</taxon>
        <taxon>Paraneoptera</taxon>
        <taxon>Thysanoptera</taxon>
        <taxon>Terebrantia</taxon>
        <taxon>Thripoidea</taxon>
        <taxon>Thripidae</taxon>
        <taxon>Frankliniella</taxon>
    </lineage>
</organism>
<comment type="subcellular location">
    <subcellularLocation>
        <location evidence="1">Membrane</location>
        <topology evidence="1">Multi-pass membrane protein</topology>
    </subcellularLocation>
</comment>
<dbReference type="Proteomes" id="UP000504606">
    <property type="component" value="Unplaced"/>
</dbReference>
<feature type="transmembrane region" description="Helical" evidence="7">
    <location>
        <begin position="182"/>
        <end position="205"/>
    </location>
</feature>
<dbReference type="OrthoDB" id="6347385at2759"/>
<evidence type="ECO:0000313" key="10">
    <source>
        <dbReference type="RefSeq" id="XP_026277629.1"/>
    </source>
</evidence>
<dbReference type="KEGG" id="foc:113205989"/>
<dbReference type="PANTHER" id="PTHR22776:SF102">
    <property type="entry name" value="RH30783P"/>
    <property type="match status" value="1"/>
</dbReference>
<evidence type="ECO:0000256" key="3">
    <source>
        <dbReference type="ARBA" id="ARBA00022989"/>
    </source>
</evidence>
<feature type="transmembrane region" description="Helical" evidence="7">
    <location>
        <begin position="217"/>
        <end position="235"/>
    </location>
</feature>
<evidence type="ECO:0000256" key="7">
    <source>
        <dbReference type="SAM" id="Phobius"/>
    </source>
</evidence>
<dbReference type="RefSeq" id="XP_026277629.1">
    <property type="nucleotide sequence ID" value="XM_026421844.2"/>
</dbReference>
<feature type="region of interest" description="Disordered" evidence="6">
    <location>
        <begin position="291"/>
        <end position="362"/>
    </location>
</feature>
<evidence type="ECO:0000313" key="9">
    <source>
        <dbReference type="Proteomes" id="UP000504606"/>
    </source>
</evidence>
<feature type="compositionally biased region" description="Low complexity" evidence="6">
    <location>
        <begin position="325"/>
        <end position="337"/>
    </location>
</feature>
<gene>
    <name evidence="10 11" type="primary">LOC113205989</name>
</gene>
<reference evidence="10 11" key="1">
    <citation type="submission" date="2025-04" db="UniProtKB">
        <authorList>
            <consortium name="RefSeq"/>
        </authorList>
    </citation>
    <scope>IDENTIFICATION</scope>
    <source>
        <tissue evidence="10 11">Whole organism</tissue>
    </source>
</reference>
<proteinExistence type="predicted"/>
<protein>
    <submittedName>
        <fullName evidence="10 11">Uncharacterized protein LOC113205989 isoform X1</fullName>
    </submittedName>
</protein>
<dbReference type="RefSeq" id="XP_052123732.1">
    <property type="nucleotide sequence ID" value="XM_052267772.1"/>
</dbReference>
<dbReference type="GO" id="GO:0016020">
    <property type="term" value="C:membrane"/>
    <property type="evidence" value="ECO:0007669"/>
    <property type="project" value="UniProtKB-SubCell"/>
</dbReference>
<evidence type="ECO:0000256" key="1">
    <source>
        <dbReference type="ARBA" id="ARBA00004141"/>
    </source>
</evidence>
<dbReference type="AlphaFoldDB" id="A0A6J1S8W2"/>
<feature type="domain" description="MARVEL" evidence="8">
    <location>
        <begin position="137"/>
        <end position="282"/>
    </location>
</feature>
<sequence>MQAQPGRRYLNSVSDLYGADEIEVLWDEIRTLEPSSCRPEDLQRGSYIGTSGEDGDFATCSSHIKNDLSDDEIFFEAETSLEDFEIAGSQTHVASVADCESPAVTVRSWDSHANYRVPGSHPGSIFHGVILYCDETHLKSSTGVVRLLLVISSVACLACLCSSGTVKLGLFMLPLVSRLRLMMFVTIFSLLVTILLLFLDISHIIYLFPFNWGKLNAWFYVSVSALYLISSSLILHLLNEYQESYSWIPKKTRDHLLATGILGYICAVEALVLSVTTSCCQRDQYRPVVTEDSSEMKVRDSALQPLRSDSPQHRMTPPNKLAVPSSASTSSRVSRMRNSASAPLWPLDDGQPGSSKRNDGYA</sequence>
<dbReference type="InterPro" id="IPR008253">
    <property type="entry name" value="Marvel"/>
</dbReference>
<accession>A0A6J1S8W2</accession>
<evidence type="ECO:0000256" key="4">
    <source>
        <dbReference type="ARBA" id="ARBA00023136"/>
    </source>
</evidence>
<name>A0A6J1S8W2_FRAOC</name>
<dbReference type="PANTHER" id="PTHR22776">
    <property type="entry name" value="MARVEL-CONTAINING POTENTIAL LIPID RAFT-ASSOCIATED PROTEIN"/>
    <property type="match status" value="1"/>
</dbReference>
<dbReference type="PROSITE" id="PS51225">
    <property type="entry name" value="MARVEL"/>
    <property type="match status" value="1"/>
</dbReference>
<keyword evidence="3 7" id="KW-1133">Transmembrane helix</keyword>
<dbReference type="GeneID" id="113205989"/>
<evidence type="ECO:0000256" key="6">
    <source>
        <dbReference type="SAM" id="MobiDB-lite"/>
    </source>
</evidence>
<keyword evidence="4 5" id="KW-0472">Membrane</keyword>
<feature type="transmembrane region" description="Helical" evidence="7">
    <location>
        <begin position="147"/>
        <end position="170"/>
    </location>
</feature>
<feature type="transmembrane region" description="Helical" evidence="7">
    <location>
        <begin position="256"/>
        <end position="276"/>
    </location>
</feature>
<evidence type="ECO:0000256" key="5">
    <source>
        <dbReference type="PROSITE-ProRule" id="PRU00581"/>
    </source>
</evidence>
<evidence type="ECO:0000259" key="8">
    <source>
        <dbReference type="PROSITE" id="PS51225"/>
    </source>
</evidence>
<keyword evidence="9" id="KW-1185">Reference proteome</keyword>
<keyword evidence="2 5" id="KW-0812">Transmembrane</keyword>